<protein>
    <submittedName>
        <fullName evidence="4">ABC transporter related protein</fullName>
    </submittedName>
</protein>
<gene>
    <name evidence="4" type="ordered locus">Pedsa_3421</name>
</gene>
<dbReference type="PANTHER" id="PTHR24220:SF86">
    <property type="entry name" value="ABC TRANSPORTER ABCH.1"/>
    <property type="match status" value="1"/>
</dbReference>
<evidence type="ECO:0000256" key="1">
    <source>
        <dbReference type="ARBA" id="ARBA00022741"/>
    </source>
</evidence>
<proteinExistence type="predicted"/>
<dbReference type="Pfam" id="PF00005">
    <property type="entry name" value="ABC_tran"/>
    <property type="match status" value="1"/>
</dbReference>
<accession>F0SDH2</accession>
<name>F0SDH2_PSESL</name>
<dbReference type="GO" id="GO:0016887">
    <property type="term" value="F:ATP hydrolysis activity"/>
    <property type="evidence" value="ECO:0007669"/>
    <property type="project" value="InterPro"/>
</dbReference>
<dbReference type="InterPro" id="IPR015854">
    <property type="entry name" value="ABC_transpr_LolD-like"/>
</dbReference>
<dbReference type="InterPro" id="IPR003593">
    <property type="entry name" value="AAA+_ATPase"/>
</dbReference>
<dbReference type="RefSeq" id="WP_013634438.1">
    <property type="nucleotide sequence ID" value="NC_015177.1"/>
</dbReference>
<reference evidence="4 5" key="1">
    <citation type="journal article" date="2011" name="Stand. Genomic Sci.">
        <title>Complete genome sequence of the gliding, heparinolytic Pedobacter saltans type strain (113).</title>
        <authorList>
            <person name="Liolios K."/>
            <person name="Sikorski J."/>
            <person name="Lu M."/>
            <person name="Nolan M."/>
            <person name="Lapidus A."/>
            <person name="Lucas S."/>
            <person name="Hammon N."/>
            <person name="Deshpande S."/>
            <person name="Cheng J.F."/>
            <person name="Tapia R."/>
            <person name="Han C."/>
            <person name="Goodwin L."/>
            <person name="Pitluck S."/>
            <person name="Huntemann M."/>
            <person name="Ivanova N."/>
            <person name="Pagani I."/>
            <person name="Mavromatis K."/>
            <person name="Ovchinikova G."/>
            <person name="Pati A."/>
            <person name="Chen A."/>
            <person name="Palaniappan K."/>
            <person name="Land M."/>
            <person name="Hauser L."/>
            <person name="Brambilla E.M."/>
            <person name="Kotsyurbenko O."/>
            <person name="Rohde M."/>
            <person name="Tindall B.J."/>
            <person name="Abt B."/>
            <person name="Goker M."/>
            <person name="Detter J.C."/>
            <person name="Woyke T."/>
            <person name="Bristow J."/>
            <person name="Eisen J.A."/>
            <person name="Markowitz V."/>
            <person name="Hugenholtz P."/>
            <person name="Klenk H.P."/>
            <person name="Kyrpides N.C."/>
        </authorList>
    </citation>
    <scope>NUCLEOTIDE SEQUENCE [LARGE SCALE GENOMIC DNA]</scope>
    <source>
        <strain evidence="5">ATCC 51119 / DSM 12145 / JCM 21818 / LMG 10337 / NBRC 100064 / NCIMB 13643</strain>
    </source>
</reference>
<dbReference type="PROSITE" id="PS50893">
    <property type="entry name" value="ABC_TRANSPORTER_2"/>
    <property type="match status" value="1"/>
</dbReference>
<dbReference type="InterPro" id="IPR003439">
    <property type="entry name" value="ABC_transporter-like_ATP-bd"/>
</dbReference>
<dbReference type="OrthoDB" id="9782239at2"/>
<keyword evidence="5" id="KW-1185">Reference proteome</keyword>
<dbReference type="SUPFAM" id="SSF52540">
    <property type="entry name" value="P-loop containing nucleoside triphosphate hydrolases"/>
    <property type="match status" value="1"/>
</dbReference>
<dbReference type="Gene3D" id="3.40.50.300">
    <property type="entry name" value="P-loop containing nucleotide triphosphate hydrolases"/>
    <property type="match status" value="1"/>
</dbReference>
<dbReference type="AlphaFoldDB" id="F0SDH2"/>
<reference evidence="5" key="2">
    <citation type="submission" date="2011-02" db="EMBL/GenBank/DDBJ databases">
        <title>The complete genome of Pedobacter saltans DSM 12145.</title>
        <authorList>
            <consortium name="US DOE Joint Genome Institute (JGI-PGF)"/>
            <person name="Lucas S."/>
            <person name="Copeland A."/>
            <person name="Lapidus A."/>
            <person name="Bruce D."/>
            <person name="Goodwin L."/>
            <person name="Pitluck S."/>
            <person name="Kyrpides N."/>
            <person name="Mavromatis K."/>
            <person name="Pagani I."/>
            <person name="Ivanova N."/>
            <person name="Ovchinnikova G."/>
            <person name="Lu M."/>
            <person name="Detter J.C."/>
            <person name="Han C."/>
            <person name="Land M."/>
            <person name="Hauser L."/>
            <person name="Markowitz V."/>
            <person name="Cheng J.-F."/>
            <person name="Hugenholtz P."/>
            <person name="Woyke T."/>
            <person name="Wu D."/>
            <person name="Tindall B."/>
            <person name="Pomrenke H.G."/>
            <person name="Brambilla E."/>
            <person name="Klenk H.-P."/>
            <person name="Eisen J.A."/>
        </authorList>
    </citation>
    <scope>NUCLEOTIDE SEQUENCE [LARGE SCALE GENOMIC DNA]</scope>
    <source>
        <strain evidence="5">ATCC 51119 / DSM 12145 / JCM 21818 / LMG 10337 / NBRC 100064 / NCIMB 13643</strain>
    </source>
</reference>
<evidence type="ECO:0000313" key="5">
    <source>
        <dbReference type="Proteomes" id="UP000000310"/>
    </source>
</evidence>
<organism evidence="4 5">
    <name type="scientific">Pseudopedobacter saltans (strain ATCC 51119 / DSM 12145 / JCM 21818 / CCUG 39354 / LMG 10337 / NBRC 100064 / NCIMB 13643)</name>
    <name type="common">Pedobacter saltans</name>
    <dbReference type="NCBI Taxonomy" id="762903"/>
    <lineage>
        <taxon>Bacteria</taxon>
        <taxon>Pseudomonadati</taxon>
        <taxon>Bacteroidota</taxon>
        <taxon>Sphingobacteriia</taxon>
        <taxon>Sphingobacteriales</taxon>
        <taxon>Sphingobacteriaceae</taxon>
        <taxon>Pseudopedobacter</taxon>
    </lineage>
</organism>
<dbReference type="KEGG" id="psn:Pedsa_3421"/>
<keyword evidence="2" id="KW-0067">ATP-binding</keyword>
<keyword evidence="1" id="KW-0547">Nucleotide-binding</keyword>
<dbReference type="PANTHER" id="PTHR24220">
    <property type="entry name" value="IMPORT ATP-BINDING PROTEIN"/>
    <property type="match status" value="1"/>
</dbReference>
<dbReference type="GO" id="GO:0022857">
    <property type="term" value="F:transmembrane transporter activity"/>
    <property type="evidence" value="ECO:0007669"/>
    <property type="project" value="TreeGrafter"/>
</dbReference>
<evidence type="ECO:0000256" key="2">
    <source>
        <dbReference type="ARBA" id="ARBA00022840"/>
    </source>
</evidence>
<dbReference type="GO" id="GO:0005524">
    <property type="term" value="F:ATP binding"/>
    <property type="evidence" value="ECO:0007669"/>
    <property type="project" value="UniProtKB-KW"/>
</dbReference>
<evidence type="ECO:0000259" key="3">
    <source>
        <dbReference type="PROSITE" id="PS50893"/>
    </source>
</evidence>
<dbReference type="InterPro" id="IPR027417">
    <property type="entry name" value="P-loop_NTPase"/>
</dbReference>
<dbReference type="STRING" id="762903.Pedsa_3421"/>
<evidence type="ECO:0000313" key="4">
    <source>
        <dbReference type="EMBL" id="ADY53955.1"/>
    </source>
</evidence>
<dbReference type="PROSITE" id="PS00211">
    <property type="entry name" value="ABC_TRANSPORTER_1"/>
    <property type="match status" value="1"/>
</dbReference>
<sequence>MITISSLAHVYPTGKKIYFEDAKFLDNENWLILGDSGSGKSTLLNIMTGLLSPTKGQVMLNETNLYQLGGKLDKFRAKHMGIVFQKPYFIQSLNVTENLKLTQSLAGLSKNPERITEVLESLGLIDKRDAFTKELSVGQLQRLSIARAVLNNPSIIFADEPTASLDDRNTEKVLDLLINHAGRQNASLIVATHDKRVKEMISNIYFVNGGNS</sequence>
<dbReference type="HOGENOM" id="CLU_000604_1_22_10"/>
<feature type="domain" description="ABC transporter" evidence="3">
    <location>
        <begin position="2"/>
        <end position="212"/>
    </location>
</feature>
<dbReference type="EMBL" id="CP002545">
    <property type="protein sequence ID" value="ADY53955.1"/>
    <property type="molecule type" value="Genomic_DNA"/>
</dbReference>
<dbReference type="GO" id="GO:0005886">
    <property type="term" value="C:plasma membrane"/>
    <property type="evidence" value="ECO:0007669"/>
    <property type="project" value="TreeGrafter"/>
</dbReference>
<dbReference type="InterPro" id="IPR017871">
    <property type="entry name" value="ABC_transporter-like_CS"/>
</dbReference>
<dbReference type="SMART" id="SM00382">
    <property type="entry name" value="AAA"/>
    <property type="match status" value="1"/>
</dbReference>
<dbReference type="Proteomes" id="UP000000310">
    <property type="component" value="Chromosome"/>
</dbReference>
<dbReference type="eggNOG" id="COG1136">
    <property type="taxonomic scope" value="Bacteria"/>
</dbReference>